<dbReference type="EMBL" id="CVMT01000005">
    <property type="protein sequence ID" value="CRG88761.1"/>
    <property type="molecule type" value="Genomic_DNA"/>
</dbReference>
<keyword evidence="11 20" id="KW-0408">Iron</keyword>
<dbReference type="InterPro" id="IPR037165">
    <property type="entry name" value="AldOxase/xan_DH_Mopterin-bd_sf"/>
</dbReference>
<dbReference type="InterPro" id="IPR000674">
    <property type="entry name" value="Ald_Oxase/Xan_DH_a/b"/>
</dbReference>
<dbReference type="FunFam" id="3.30.365.10:FF:000004">
    <property type="entry name" value="Xanthine dehydrogenase oxidase"/>
    <property type="match status" value="1"/>
</dbReference>
<feature type="binding site" evidence="20">
    <location>
        <position position="861"/>
    </location>
    <ligand>
        <name>Mo-molybdopterin</name>
        <dbReference type="ChEBI" id="CHEBI:71302"/>
    </ligand>
    <ligandPart>
        <name>Mo</name>
        <dbReference type="ChEBI" id="CHEBI:28685"/>
    </ligandPart>
</feature>
<name>A0A0U1M1B5_TALIS</name>
<dbReference type="SMART" id="SM01092">
    <property type="entry name" value="CO_deh_flav_C"/>
    <property type="match status" value="1"/>
</dbReference>
<evidence type="ECO:0000256" key="7">
    <source>
        <dbReference type="ARBA" id="ARBA00022714"/>
    </source>
</evidence>
<dbReference type="EC" id="1.17.1.4" evidence="4"/>
<keyword evidence="25" id="KW-1185">Reference proteome</keyword>
<feature type="binding site" evidence="20">
    <location>
        <position position="78"/>
    </location>
    <ligand>
        <name>[2Fe-2S] cluster</name>
        <dbReference type="ChEBI" id="CHEBI:190135"/>
        <label>1</label>
    </ligand>
</feature>
<feature type="binding site" evidence="19">
    <location>
        <position position="437"/>
    </location>
    <ligand>
        <name>FAD</name>
        <dbReference type="ChEBI" id="CHEBI:57692"/>
    </ligand>
</feature>
<dbReference type="GO" id="GO:0006145">
    <property type="term" value="P:purine nucleobase catabolic process"/>
    <property type="evidence" value="ECO:0007669"/>
    <property type="project" value="UniProtKB-ARBA"/>
</dbReference>
<feature type="binding site" evidence="20">
    <location>
        <position position="892"/>
    </location>
    <ligand>
        <name>Mo-molybdopterin</name>
        <dbReference type="ChEBI" id="CHEBI:71302"/>
    </ligand>
    <ligandPart>
        <name>Mo</name>
        <dbReference type="ChEBI" id="CHEBI:28685"/>
    </ligandPart>
</feature>
<dbReference type="SUPFAM" id="SSF47741">
    <property type="entry name" value="CO dehydrogenase ISP C-domain like"/>
    <property type="match status" value="1"/>
</dbReference>
<dbReference type="SUPFAM" id="SSF56176">
    <property type="entry name" value="FAD-binding/transporter-associated domain-like"/>
    <property type="match status" value="1"/>
</dbReference>
<feature type="binding site" evidence="20">
    <location>
        <position position="143"/>
    </location>
    <ligand>
        <name>[2Fe-2S] cluster</name>
        <dbReference type="ChEBI" id="CHEBI:190135"/>
        <label>2</label>
    </ligand>
</feature>
<dbReference type="InterPro" id="IPR016166">
    <property type="entry name" value="FAD-bd_PCMH"/>
</dbReference>
<dbReference type="InterPro" id="IPR016169">
    <property type="entry name" value="FAD-bd_PCMH_sub2"/>
</dbReference>
<dbReference type="OrthoDB" id="8300278at2759"/>
<evidence type="ECO:0000259" key="22">
    <source>
        <dbReference type="PROSITE" id="PS51085"/>
    </source>
</evidence>
<dbReference type="SUPFAM" id="SSF56003">
    <property type="entry name" value="Molybdenum cofactor-binding domain"/>
    <property type="match status" value="1"/>
</dbReference>
<evidence type="ECO:0000256" key="16">
    <source>
        <dbReference type="ARBA" id="ARBA00049017"/>
    </source>
</evidence>
<dbReference type="Proteomes" id="UP000054383">
    <property type="component" value="Unassembled WGS sequence"/>
</dbReference>
<dbReference type="InterPro" id="IPR012675">
    <property type="entry name" value="Beta-grasp_dom_sf"/>
</dbReference>
<dbReference type="FunFam" id="3.30.43.10:FF:000001">
    <property type="entry name" value="Xanthine dehydrogenase/oxidase"/>
    <property type="match status" value="1"/>
</dbReference>
<dbReference type="GO" id="GO:0004854">
    <property type="term" value="F:xanthine dehydrogenase activity"/>
    <property type="evidence" value="ECO:0007669"/>
    <property type="project" value="UniProtKB-EC"/>
</dbReference>
<dbReference type="SUPFAM" id="SSF54665">
    <property type="entry name" value="CO dehydrogenase molybdoprotein N-domain-like"/>
    <property type="match status" value="1"/>
</dbReference>
<feature type="compositionally biased region" description="Low complexity" evidence="21">
    <location>
        <begin position="262"/>
        <end position="280"/>
    </location>
</feature>
<dbReference type="FunFam" id="3.30.365.10:FF:000001">
    <property type="entry name" value="Xanthine dehydrogenase oxidase"/>
    <property type="match status" value="1"/>
</dbReference>
<dbReference type="InterPro" id="IPR036318">
    <property type="entry name" value="FAD-bd_PCMH-like_sf"/>
</dbReference>
<evidence type="ECO:0000256" key="2">
    <source>
        <dbReference type="ARBA" id="ARBA00004275"/>
    </source>
</evidence>
<dbReference type="InterPro" id="IPR005107">
    <property type="entry name" value="CO_DH_flav_C"/>
</dbReference>
<dbReference type="InterPro" id="IPR036010">
    <property type="entry name" value="2Fe-2S_ferredoxin-like_sf"/>
</dbReference>
<evidence type="ECO:0000256" key="13">
    <source>
        <dbReference type="ARBA" id="ARBA00023027"/>
    </source>
</evidence>
<dbReference type="InterPro" id="IPR001041">
    <property type="entry name" value="2Fe-2S_ferredoxin-type"/>
</dbReference>
<feature type="binding site" evidence="20">
    <location>
        <position position="140"/>
    </location>
    <ligand>
        <name>[2Fe-2S] cluster</name>
        <dbReference type="ChEBI" id="CHEBI:190135"/>
        <label>2</label>
    </ligand>
</feature>
<evidence type="ECO:0000256" key="15">
    <source>
        <dbReference type="ARBA" id="ARBA00034078"/>
    </source>
</evidence>
<dbReference type="Pfam" id="PF01799">
    <property type="entry name" value="Fer2_2"/>
    <property type="match status" value="1"/>
</dbReference>
<evidence type="ECO:0000256" key="1">
    <source>
        <dbReference type="ARBA" id="ARBA00001974"/>
    </source>
</evidence>
<dbReference type="STRING" id="28573.A0A0U1M1B5"/>
<comment type="cofactor">
    <cofactor evidence="20">
        <name>Mo-molybdopterin</name>
        <dbReference type="ChEBI" id="CHEBI:71302"/>
    </cofactor>
    <text evidence="20">Binds 1 Mo-molybdopterin (Mo-MPT) cofactor per subunit.</text>
</comment>
<keyword evidence="9 19" id="KW-0274">FAD</keyword>
<dbReference type="Pfam" id="PF20256">
    <property type="entry name" value="MoCoBD_2"/>
    <property type="match status" value="1"/>
</dbReference>
<dbReference type="InterPro" id="IPR008274">
    <property type="entry name" value="AldOxase/xan_DH_MoCoBD1"/>
</dbReference>
<dbReference type="InterPro" id="IPR046867">
    <property type="entry name" value="AldOxase/xan_DH_MoCoBD2"/>
</dbReference>
<dbReference type="SMART" id="SM01008">
    <property type="entry name" value="Ald_Xan_dh_C"/>
    <property type="match status" value="1"/>
</dbReference>
<dbReference type="Gene3D" id="3.30.465.10">
    <property type="match status" value="1"/>
</dbReference>
<protein>
    <recommendedName>
        <fullName evidence="4">xanthine dehydrogenase</fullName>
        <ecNumber evidence="4">1.17.1.4</ecNumber>
    </recommendedName>
</protein>
<dbReference type="Pfam" id="PF00111">
    <property type="entry name" value="Fer2"/>
    <property type="match status" value="1"/>
</dbReference>
<evidence type="ECO:0000256" key="10">
    <source>
        <dbReference type="ARBA" id="ARBA00023002"/>
    </source>
</evidence>
<evidence type="ECO:0000256" key="14">
    <source>
        <dbReference type="ARBA" id="ARBA00023140"/>
    </source>
</evidence>
<dbReference type="SUPFAM" id="SSF54292">
    <property type="entry name" value="2Fe-2S ferredoxin-like"/>
    <property type="match status" value="1"/>
</dbReference>
<feature type="binding site" evidence="19">
    <location>
        <position position="974"/>
    </location>
    <ligand>
        <name>substrate</name>
    </ligand>
</feature>
<feature type="binding site" evidence="20">
    <location>
        <position position="186"/>
    </location>
    <ligand>
        <name>[2Fe-2S] cluster</name>
        <dbReference type="ChEBI" id="CHEBI:190135"/>
        <label>2</label>
    </ligand>
</feature>
<keyword evidence="6" id="KW-0285">Flavoprotein</keyword>
<feature type="binding site" evidence="19">
    <location>
        <begin position="447"/>
        <end position="451"/>
    </location>
    <ligand>
        <name>FAD</name>
        <dbReference type="ChEBI" id="CHEBI:57692"/>
    </ligand>
</feature>
<dbReference type="GO" id="GO:0005777">
    <property type="term" value="C:peroxisome"/>
    <property type="evidence" value="ECO:0007669"/>
    <property type="project" value="UniProtKB-SubCell"/>
</dbReference>
<feature type="region of interest" description="Disordered" evidence="21">
    <location>
        <begin position="262"/>
        <end position="291"/>
    </location>
</feature>
<proteinExistence type="inferred from homology"/>
<dbReference type="SUPFAM" id="SSF55447">
    <property type="entry name" value="CO dehydrogenase flavoprotein C-terminal domain-like"/>
    <property type="match status" value="1"/>
</dbReference>
<feature type="active site" description="Proton acceptor" evidence="18">
    <location>
        <position position="1366"/>
    </location>
</feature>
<dbReference type="InterPro" id="IPR036884">
    <property type="entry name" value="2Fe-2S-bd_dom_sf"/>
</dbReference>
<comment type="cofactor">
    <cofactor evidence="20">
        <name>[2Fe-2S] cluster</name>
        <dbReference type="ChEBI" id="CHEBI:190135"/>
    </cofactor>
    <text evidence="20">Binds 2 [2Fe-2S] clusters.</text>
</comment>
<accession>A0A0U1M1B5</accession>
<keyword evidence="12 20" id="KW-0411">Iron-sulfur</keyword>
<dbReference type="Gene3D" id="3.10.20.30">
    <property type="match status" value="1"/>
</dbReference>
<feature type="binding site" evidence="19">
    <location>
        <position position="1008"/>
    </location>
    <ligand>
        <name>substrate</name>
    </ligand>
</feature>
<feature type="binding site" evidence="20">
    <location>
        <position position="70"/>
    </location>
    <ligand>
        <name>[2Fe-2S] cluster</name>
        <dbReference type="ChEBI" id="CHEBI:190135"/>
        <label>1</label>
    </ligand>
</feature>
<dbReference type="InterPro" id="IPR016167">
    <property type="entry name" value="FAD-bd_PCMH_sub1"/>
</dbReference>
<evidence type="ECO:0000256" key="4">
    <source>
        <dbReference type="ARBA" id="ARBA00013123"/>
    </source>
</evidence>
<comment type="cofactor">
    <cofactor evidence="15">
        <name>[2Fe-2S] cluster</name>
        <dbReference type="ChEBI" id="CHEBI:190135"/>
    </cofactor>
</comment>
<feature type="binding site" evidence="20">
    <location>
        <position position="1175"/>
    </location>
    <ligand>
        <name>Mo-molybdopterin</name>
        <dbReference type="ChEBI" id="CHEBI:71302"/>
    </ligand>
    <ligandPart>
        <name>Mo</name>
        <dbReference type="ChEBI" id="CHEBI:28685"/>
    </ligandPart>
</feature>
<dbReference type="FunFam" id="3.30.365.10:FF:000002">
    <property type="entry name" value="Xanthine dehydrogenase oxidase"/>
    <property type="match status" value="1"/>
</dbReference>
<keyword evidence="14" id="KW-0576">Peroxisome</keyword>
<evidence type="ECO:0000256" key="17">
    <source>
        <dbReference type="ARBA" id="ARBA00049517"/>
    </source>
</evidence>
<evidence type="ECO:0000256" key="20">
    <source>
        <dbReference type="PIRSR" id="PIRSR000127-3"/>
    </source>
</evidence>
<feature type="binding site" evidence="19">
    <location>
        <position position="896"/>
    </location>
    <ligand>
        <name>substrate</name>
    </ligand>
</feature>
<evidence type="ECO:0000256" key="3">
    <source>
        <dbReference type="ARBA" id="ARBA00006849"/>
    </source>
</evidence>
<comment type="subcellular location">
    <subcellularLocation>
        <location evidence="2">Peroxisome</location>
    </subcellularLocation>
</comment>
<comment type="catalytic activity">
    <reaction evidence="17">
        <text>hypoxanthine + NAD(+) + H2O = xanthine + NADH + H(+)</text>
        <dbReference type="Rhea" id="RHEA:24670"/>
        <dbReference type="ChEBI" id="CHEBI:15377"/>
        <dbReference type="ChEBI" id="CHEBI:15378"/>
        <dbReference type="ChEBI" id="CHEBI:17368"/>
        <dbReference type="ChEBI" id="CHEBI:17712"/>
        <dbReference type="ChEBI" id="CHEBI:57540"/>
        <dbReference type="ChEBI" id="CHEBI:57945"/>
        <dbReference type="EC" id="1.17.1.4"/>
    </reaction>
</comment>
<evidence type="ECO:0000259" key="23">
    <source>
        <dbReference type="PROSITE" id="PS51387"/>
    </source>
</evidence>
<dbReference type="PROSITE" id="PS00197">
    <property type="entry name" value="2FE2S_FER_1"/>
    <property type="match status" value="1"/>
</dbReference>
<feature type="binding site" evidence="20">
    <location>
        <position position="184"/>
    </location>
    <ligand>
        <name>[2Fe-2S] cluster</name>
        <dbReference type="ChEBI" id="CHEBI:190135"/>
        <label>2</label>
    </ligand>
</feature>
<sequence>MVLPTPAAEESNVVLADEALQKLVTSTYKTSHLEFFLNGTRVKLQNPNPHWTLLDFIRSQHGLKGTKLGCGEGGCGACTVVLQVADAKQKGIIKHLAVNACLYPLIGVVGKHVITVEGLGNVNNPHPLQERLAKLHGSQCGFCTPGIVMSAYAMIRNAYDQQSGKFKLSRDDVELKGYLDGNLCRCTGYKPILEAINTFVTQDLQGEILRNSSVAETSGPTNNEKIPYELTSLPNAATTSSTGSCGRPGGCCKDDPAKQSCSSTSSSHASDGEDTSLTSFSDEDTTESTMHKKGVPQIKFLQYAPDTELIYPPSLHKFEHRAVCYGDETKVWLRPTSLQELLELLNVYPDAKLVGGASEVQIEVHFKASPYPVSVFIADIAELAEVSVPKDVAKMKELIIGGNTLLSNVETVCIDLEARLKERGSVFGAIAKVLRYFAGLQIRNAASLAGNIATASPISDMNPVLIAAGATVIARALNTKAVIPMKSMFKGYRKTALPQASVITQIHIPIPPPGIKEVTKSYKQARRKEDDIAIVTAGFRVRINHDGTVEEASLVYGGMAPITVEATECSDALIGKPWKSQETLQYALTLLTSTFPLPYGVPGGMASYRRTLALSMFFRFWHESVAELGLGQVDSSLEEIERGLSFGSRDNYNPNEQHVVGKQIPHLSGLKHATGEAEYLDDMPHQDRELYCALVISQKAHALLKSVDWTPALRPDLAIGYIDKHNIDPDRNNWGSIIKDEPWFATDKVTSYGQPIGVVYAETALKAQEAARAVKVKYEELRPILSIDEAIEAKSFYDFYKKDLRKGAPPEELDHVFAKCDYVFEGTSRVGGQEHFYLETNTSMVIPHMEDNSMEVWSSTQHTLETQEMISHATGIPSNRINTRVKRMGGAFGGKESRSVQIAGLLAIAALKERRPMRIMLNRDEDMAVSGQRHPIRCDWKIGVTKTGKLVALEADCYINAGWSVDMSPAVMDRCITHLDNCYEIPNVHIKGWLCKTNTHSNTAFRGFGGPQAMYFTETIMFDVAERLKIDVDELRLRNLYKEGNLTPFLQKIDQDWHIPLLLEQLKKEADYEARKAKVEEFNSKNKWKKRGICLMPTKFGISFSTAIFLNQGAASVKIYTDGSVLLNHGGTEMGQGLYTKMCQVAAQELKIPIDNVYTADTSSYQIPNASPTAASSGSDLNGMAVKDACDQLNKRLQPYRERLGPKASFKEIARAAYIDRVNLAATGHWKMPRIGYVFGVYDPDLVKPMYYYFTQGAACTEVELDLLTGDHSVLRTDIKMDVGRSINPAIDYGQIEGAFVQGQGMFTIEQSLWTNDGSGQLFTRGPGTYKIPGFGDIPREFNVTMLQGVSWESICSIQSSKGIGEPPLFLGSTVLFALRDALRSARADNNVFEPLRLDSPATAERLRLAVCDELVEMAKVQPGLEEKPFFVTAV</sequence>
<comment type="catalytic activity">
    <reaction evidence="16">
        <text>xanthine + NAD(+) + H2O = urate + NADH + H(+)</text>
        <dbReference type="Rhea" id="RHEA:16669"/>
        <dbReference type="ChEBI" id="CHEBI:15377"/>
        <dbReference type="ChEBI" id="CHEBI:15378"/>
        <dbReference type="ChEBI" id="CHEBI:17712"/>
        <dbReference type="ChEBI" id="CHEBI:17775"/>
        <dbReference type="ChEBI" id="CHEBI:57540"/>
        <dbReference type="ChEBI" id="CHEBI:57945"/>
        <dbReference type="EC" id="1.17.1.4"/>
    </reaction>
</comment>
<dbReference type="PANTHER" id="PTHR45444">
    <property type="entry name" value="XANTHINE DEHYDROGENASE"/>
    <property type="match status" value="1"/>
</dbReference>
<dbReference type="InterPro" id="IPR036856">
    <property type="entry name" value="Ald_Oxase/Xan_DH_a/b_sf"/>
</dbReference>
<evidence type="ECO:0000313" key="25">
    <source>
        <dbReference type="Proteomes" id="UP000054383"/>
    </source>
</evidence>
<feature type="binding site" evidence="20">
    <location>
        <position position="75"/>
    </location>
    <ligand>
        <name>[2Fe-2S] cluster</name>
        <dbReference type="ChEBI" id="CHEBI:190135"/>
        <label>1</label>
    </ligand>
</feature>
<dbReference type="Pfam" id="PF02738">
    <property type="entry name" value="MoCoBD_1"/>
    <property type="match status" value="1"/>
</dbReference>
<keyword evidence="8 20" id="KW-0479">Metal-binding</keyword>
<keyword evidence="7 20" id="KW-0001">2Fe-2S</keyword>
<dbReference type="InterPro" id="IPR016208">
    <property type="entry name" value="Ald_Oxase/xanthine_DH-like"/>
</dbReference>
<dbReference type="Pfam" id="PF03450">
    <property type="entry name" value="CO_deh_flav_C"/>
    <property type="match status" value="1"/>
</dbReference>
<evidence type="ECO:0000256" key="5">
    <source>
        <dbReference type="ARBA" id="ARBA00022505"/>
    </source>
</evidence>
<dbReference type="Gene3D" id="3.90.1170.50">
    <property type="entry name" value="Aldehyde oxidase/xanthine dehydrogenase, a/b hammerhead"/>
    <property type="match status" value="1"/>
</dbReference>
<keyword evidence="13" id="KW-0520">NAD</keyword>
<evidence type="ECO:0000256" key="18">
    <source>
        <dbReference type="PIRSR" id="PIRSR000127-1"/>
    </source>
</evidence>
<feature type="domain" description="FAD-binding PCMH-type" evidence="23">
    <location>
        <begin position="325"/>
        <end position="513"/>
    </location>
</feature>
<feature type="domain" description="2Fe-2S ferredoxin-type" evidence="22">
    <location>
        <begin position="31"/>
        <end position="119"/>
    </location>
</feature>
<dbReference type="Gene3D" id="1.10.150.120">
    <property type="entry name" value="[2Fe-2S]-binding domain"/>
    <property type="match status" value="1"/>
</dbReference>
<dbReference type="PIRSF" id="PIRSF000127">
    <property type="entry name" value="Xanthine_DH"/>
    <property type="match status" value="1"/>
</dbReference>
<evidence type="ECO:0000256" key="19">
    <source>
        <dbReference type="PIRSR" id="PIRSR000127-2"/>
    </source>
</evidence>
<dbReference type="FunFam" id="3.30.365.10:FF:000003">
    <property type="entry name" value="Aldehyde oxidase 1"/>
    <property type="match status" value="1"/>
</dbReference>
<dbReference type="Gene3D" id="3.30.43.10">
    <property type="entry name" value="Uridine Diphospho-n-acetylenolpyruvylglucosamine Reductase, domain 2"/>
    <property type="match status" value="1"/>
</dbReference>
<keyword evidence="10" id="KW-0560">Oxidoreductase</keyword>
<dbReference type="InterPro" id="IPR006058">
    <property type="entry name" value="2Fe2S_fd_BS"/>
</dbReference>
<keyword evidence="5 20" id="KW-0500">Molybdenum</keyword>
<reference evidence="24 25" key="1">
    <citation type="submission" date="2015-04" db="EMBL/GenBank/DDBJ databases">
        <authorList>
            <person name="Syromyatnikov M.Y."/>
            <person name="Popov V.N."/>
        </authorList>
    </citation>
    <scope>NUCLEOTIDE SEQUENCE [LARGE SCALE GENOMIC DNA]</scope>
    <source>
        <strain evidence="24">WF-38-12</strain>
    </source>
</reference>
<comment type="cofactor">
    <cofactor evidence="1 19">
        <name>FAD</name>
        <dbReference type="ChEBI" id="CHEBI:57692"/>
    </cofactor>
</comment>
<evidence type="ECO:0000256" key="6">
    <source>
        <dbReference type="ARBA" id="ARBA00022630"/>
    </source>
</evidence>
<feature type="binding site" evidence="19">
    <location>
        <position position="523"/>
    </location>
    <ligand>
        <name>FAD</name>
        <dbReference type="ChEBI" id="CHEBI:57692"/>
    </ligand>
</feature>
<dbReference type="PROSITE" id="PS51085">
    <property type="entry name" value="2FE2S_FER_2"/>
    <property type="match status" value="1"/>
</dbReference>
<dbReference type="PANTHER" id="PTHR45444:SF3">
    <property type="entry name" value="XANTHINE DEHYDROGENASE"/>
    <property type="match status" value="1"/>
</dbReference>
<dbReference type="GO" id="GO:0051537">
    <property type="term" value="F:2 iron, 2 sulfur cluster binding"/>
    <property type="evidence" value="ECO:0007669"/>
    <property type="project" value="UniProtKB-KW"/>
</dbReference>
<dbReference type="Gene3D" id="3.30.365.10">
    <property type="entry name" value="Aldehyde oxidase/xanthine dehydrogenase, molybdopterin binding domain"/>
    <property type="match status" value="4"/>
</dbReference>
<dbReference type="Pfam" id="PF00941">
    <property type="entry name" value="FAD_binding_5"/>
    <property type="match status" value="1"/>
</dbReference>
<dbReference type="GO" id="GO:0005506">
    <property type="term" value="F:iron ion binding"/>
    <property type="evidence" value="ECO:0007669"/>
    <property type="project" value="InterPro"/>
</dbReference>
<evidence type="ECO:0000256" key="9">
    <source>
        <dbReference type="ARBA" id="ARBA00022827"/>
    </source>
</evidence>
<evidence type="ECO:0000256" key="8">
    <source>
        <dbReference type="ARBA" id="ARBA00022723"/>
    </source>
</evidence>
<dbReference type="InterPro" id="IPR002346">
    <property type="entry name" value="Mopterin_DH_FAD-bd"/>
</dbReference>
<evidence type="ECO:0000313" key="24">
    <source>
        <dbReference type="EMBL" id="CRG88761.1"/>
    </source>
</evidence>
<dbReference type="Pfam" id="PF01315">
    <property type="entry name" value="Ald_Xan_dh_C"/>
    <property type="match status" value="1"/>
</dbReference>
<evidence type="ECO:0000256" key="12">
    <source>
        <dbReference type="ARBA" id="ARBA00023014"/>
    </source>
</evidence>
<gene>
    <name evidence="24" type="ORF">PISL3812_05795</name>
</gene>
<comment type="similarity">
    <text evidence="3">Belongs to the xanthine dehydrogenase family.</text>
</comment>
<organism evidence="24 25">
    <name type="scientific">Talaromyces islandicus</name>
    <name type="common">Penicillium islandicum</name>
    <dbReference type="NCBI Taxonomy" id="28573"/>
    <lineage>
        <taxon>Eukaryota</taxon>
        <taxon>Fungi</taxon>
        <taxon>Dikarya</taxon>
        <taxon>Ascomycota</taxon>
        <taxon>Pezizomycotina</taxon>
        <taxon>Eurotiomycetes</taxon>
        <taxon>Eurotiomycetidae</taxon>
        <taxon>Eurotiales</taxon>
        <taxon>Trichocomaceae</taxon>
        <taxon>Talaromyces</taxon>
        <taxon>Talaromyces sect. Islandici</taxon>
    </lineage>
</organism>
<dbReference type="GO" id="GO:0071949">
    <property type="term" value="F:FAD binding"/>
    <property type="evidence" value="ECO:0007669"/>
    <property type="project" value="InterPro"/>
</dbReference>
<dbReference type="PROSITE" id="PS51387">
    <property type="entry name" value="FAD_PCMH"/>
    <property type="match status" value="1"/>
</dbReference>
<dbReference type="InterPro" id="IPR002888">
    <property type="entry name" value="2Fe-2S-bd"/>
</dbReference>
<dbReference type="FunFam" id="3.10.20.30:FF:000015">
    <property type="entry name" value="Aldehyde oxidase 1"/>
    <property type="match status" value="1"/>
</dbReference>
<evidence type="ECO:0000256" key="21">
    <source>
        <dbReference type="SAM" id="MobiDB-lite"/>
    </source>
</evidence>
<dbReference type="OMA" id="QCRWKVG"/>
<dbReference type="Gene3D" id="3.30.390.50">
    <property type="entry name" value="CO dehydrogenase flavoprotein, C-terminal domain"/>
    <property type="match status" value="1"/>
</dbReference>
<feature type="binding site" evidence="20">
    <location>
        <position position="1006"/>
    </location>
    <ligand>
        <name>Mo-molybdopterin</name>
        <dbReference type="ChEBI" id="CHEBI:71302"/>
    </ligand>
    <ligandPart>
        <name>Mo</name>
        <dbReference type="ChEBI" id="CHEBI:28685"/>
    </ligandPart>
</feature>
<feature type="binding site" evidence="19">
    <location>
        <position position="460"/>
    </location>
    <ligand>
        <name>FAD</name>
        <dbReference type="ChEBI" id="CHEBI:57692"/>
    </ligand>
</feature>
<evidence type="ECO:0000256" key="11">
    <source>
        <dbReference type="ARBA" id="ARBA00023004"/>
    </source>
</evidence>
<feature type="binding site" evidence="19">
    <location>
        <begin position="353"/>
        <end position="360"/>
    </location>
    <ligand>
        <name>FAD</name>
        <dbReference type="ChEBI" id="CHEBI:57692"/>
    </ligand>
</feature>
<feature type="binding site" evidence="20">
    <location>
        <position position="101"/>
    </location>
    <ligand>
        <name>[2Fe-2S] cluster</name>
        <dbReference type="ChEBI" id="CHEBI:190135"/>
        <label>1</label>
    </ligand>
</feature>
<dbReference type="InterPro" id="IPR036683">
    <property type="entry name" value="CO_DH_flav_C_dom_sf"/>
</dbReference>